<name>A0A835UNI6_VANPL</name>
<evidence type="ECO:0000313" key="2">
    <source>
        <dbReference type="Proteomes" id="UP000636800"/>
    </source>
</evidence>
<organism evidence="1 2">
    <name type="scientific">Vanilla planifolia</name>
    <name type="common">Vanilla</name>
    <dbReference type="NCBI Taxonomy" id="51239"/>
    <lineage>
        <taxon>Eukaryota</taxon>
        <taxon>Viridiplantae</taxon>
        <taxon>Streptophyta</taxon>
        <taxon>Embryophyta</taxon>
        <taxon>Tracheophyta</taxon>
        <taxon>Spermatophyta</taxon>
        <taxon>Magnoliopsida</taxon>
        <taxon>Liliopsida</taxon>
        <taxon>Asparagales</taxon>
        <taxon>Orchidaceae</taxon>
        <taxon>Vanilloideae</taxon>
        <taxon>Vanilleae</taxon>
        <taxon>Vanilla</taxon>
    </lineage>
</organism>
<dbReference type="OrthoDB" id="421993at2759"/>
<comment type="caution">
    <text evidence="1">The sequence shown here is derived from an EMBL/GenBank/DDBJ whole genome shotgun (WGS) entry which is preliminary data.</text>
</comment>
<accession>A0A835UNI6</accession>
<evidence type="ECO:0000313" key="1">
    <source>
        <dbReference type="EMBL" id="KAG0469809.1"/>
    </source>
</evidence>
<dbReference type="Proteomes" id="UP000636800">
    <property type="component" value="Unassembled WGS sequence"/>
</dbReference>
<reference evidence="1 2" key="1">
    <citation type="journal article" date="2020" name="Nat. Food">
        <title>A phased Vanilla planifolia genome enables genetic improvement of flavour and production.</title>
        <authorList>
            <person name="Hasing T."/>
            <person name="Tang H."/>
            <person name="Brym M."/>
            <person name="Khazi F."/>
            <person name="Huang T."/>
            <person name="Chambers A.H."/>
        </authorList>
    </citation>
    <scope>NUCLEOTIDE SEQUENCE [LARGE SCALE GENOMIC DNA]</scope>
    <source>
        <tissue evidence="1">Leaf</tissue>
    </source>
</reference>
<dbReference type="AlphaFoldDB" id="A0A835UNI6"/>
<keyword evidence="2" id="KW-1185">Reference proteome</keyword>
<sequence>MVKFKKSAELFNGKAFGWANVKCYLYPECKVGEDLSPPRIDQWNSPDLANRHLSRGMKGCIEWSRGLQKHSLKAKLLRQGWRARRLNFVMFSSTKFFHLSF</sequence>
<proteinExistence type="predicted"/>
<dbReference type="EMBL" id="JADCNL010000008">
    <property type="protein sequence ID" value="KAG0469809.1"/>
    <property type="molecule type" value="Genomic_DNA"/>
</dbReference>
<protein>
    <submittedName>
        <fullName evidence="1">Uncharacterized protein</fullName>
    </submittedName>
</protein>
<gene>
    <name evidence="1" type="ORF">HPP92_016509</name>
</gene>